<proteinExistence type="predicted"/>
<organism evidence="1">
    <name type="scientific">CrAss-like virus sp. ctRQZ5</name>
    <dbReference type="NCBI Taxonomy" id="2826824"/>
    <lineage>
        <taxon>Viruses</taxon>
        <taxon>Duplodnaviria</taxon>
        <taxon>Heunggongvirae</taxon>
        <taxon>Uroviricota</taxon>
        <taxon>Caudoviricetes</taxon>
        <taxon>Crassvirales</taxon>
    </lineage>
</organism>
<dbReference type="EMBL" id="BK014764">
    <property type="protein sequence ID" value="DAD74755.1"/>
    <property type="molecule type" value="Genomic_DNA"/>
</dbReference>
<protein>
    <submittedName>
        <fullName evidence="1">Uncharacterized protein</fullName>
    </submittedName>
</protein>
<accession>A0A8S5LY72</accession>
<reference evidence="1" key="1">
    <citation type="journal article" date="2021" name="Proc. Natl. Acad. Sci. U.S.A.">
        <title>A Catalog of Tens of Thousands of Viruses from Human Metagenomes Reveals Hidden Associations with Chronic Diseases.</title>
        <authorList>
            <person name="Tisza M.J."/>
            <person name="Buck C.B."/>
        </authorList>
    </citation>
    <scope>NUCLEOTIDE SEQUENCE</scope>
    <source>
        <strain evidence="1">CtRQZ5</strain>
    </source>
</reference>
<sequence length="129" mass="14150">MRPTPFFCSLIDEQLAISTGTAEDIGNFSLTMRVNDYIRLVSPEICVQGDDATKLFEGSVYLDGIGSYYSPFVGGKVNDSKFDDFKDNYVNGNTIGNSVSRSIFAAADYITQIDGRVLQQDTVPYVGYG</sequence>
<name>A0A8S5LY72_9CAUD</name>
<evidence type="ECO:0000313" key="1">
    <source>
        <dbReference type="EMBL" id="DAD74755.1"/>
    </source>
</evidence>